<dbReference type="eggNOG" id="arCOG12055">
    <property type="taxonomic scope" value="Archaea"/>
</dbReference>
<dbReference type="Gene3D" id="1.10.1220.10">
    <property type="entry name" value="Met repressor-like"/>
    <property type="match status" value="1"/>
</dbReference>
<dbReference type="STRING" id="671065.MetMK1DRAFT_00027770"/>
<evidence type="ECO:0008006" key="3">
    <source>
        <dbReference type="Google" id="ProtNLM"/>
    </source>
</evidence>
<evidence type="ECO:0000313" key="1">
    <source>
        <dbReference type="EMBL" id="EHP68347.1"/>
    </source>
</evidence>
<keyword evidence="2" id="KW-1185">Reference proteome</keyword>
<proteinExistence type="predicted"/>
<reference evidence="1 2" key="1">
    <citation type="submission" date="2012-01" db="EMBL/GenBank/DDBJ databases">
        <title>Improved High-Quality Draft sequence of Metallosphaera yellowstonensis MK1.</title>
        <authorList>
            <consortium name="US DOE Joint Genome Institute"/>
            <person name="Lucas S."/>
            <person name="Han J."/>
            <person name="Cheng J.-F."/>
            <person name="Goodwin L."/>
            <person name="Pitluck S."/>
            <person name="Peters L."/>
            <person name="Teshima H."/>
            <person name="Detter J.C."/>
            <person name="Han C."/>
            <person name="Tapia R."/>
            <person name="Land M."/>
            <person name="Hauser L."/>
            <person name="Kyrpides N."/>
            <person name="Kozubal M."/>
            <person name="Macur R.E."/>
            <person name="Jay Z."/>
            <person name="Inskeep W."/>
            <person name="Woyke T."/>
        </authorList>
    </citation>
    <scope>NUCLEOTIDE SEQUENCE [LARGE SCALE GENOMIC DNA]</scope>
    <source>
        <strain evidence="1 2">MK1</strain>
    </source>
</reference>
<organism evidence="1 2">
    <name type="scientific">Metallosphaera yellowstonensis MK1</name>
    <dbReference type="NCBI Taxonomy" id="671065"/>
    <lineage>
        <taxon>Archaea</taxon>
        <taxon>Thermoproteota</taxon>
        <taxon>Thermoprotei</taxon>
        <taxon>Sulfolobales</taxon>
        <taxon>Sulfolobaceae</taxon>
        <taxon>Metallosphaera</taxon>
    </lineage>
</organism>
<dbReference type="InterPro" id="IPR010985">
    <property type="entry name" value="Ribbon_hlx_hlx"/>
</dbReference>
<dbReference type="GO" id="GO:0006355">
    <property type="term" value="P:regulation of DNA-templated transcription"/>
    <property type="evidence" value="ECO:0007669"/>
    <property type="project" value="InterPro"/>
</dbReference>
<protein>
    <recommendedName>
        <fullName evidence="3">Transcriptional regulator with CopG/Arc/MetJ DNA-binding domain and metal-binding domain</fullName>
    </recommendedName>
</protein>
<dbReference type="SUPFAM" id="SSF47598">
    <property type="entry name" value="Ribbon-helix-helix"/>
    <property type="match status" value="1"/>
</dbReference>
<dbReference type="CDD" id="cd22231">
    <property type="entry name" value="RHH_NikR_HicB-like"/>
    <property type="match status" value="1"/>
</dbReference>
<accession>H2C871</accession>
<sequence>MPRSKGSSDYVTVQIPKELVDMIDMILAEHKGGYRSRTEFVADAVRRRIEDLLKS</sequence>
<dbReference type="HOGENOM" id="CLU_3021046_0_0_2"/>
<dbReference type="AlphaFoldDB" id="H2C871"/>
<evidence type="ECO:0000313" key="2">
    <source>
        <dbReference type="Proteomes" id="UP000003980"/>
    </source>
</evidence>
<gene>
    <name evidence="1" type="ORF">MetMK1DRAFT_00027770</name>
</gene>
<name>H2C871_9CREN</name>
<dbReference type="Proteomes" id="UP000003980">
    <property type="component" value="Unassembled WGS sequence"/>
</dbReference>
<dbReference type="EMBL" id="JH597770">
    <property type="protein sequence ID" value="EHP68347.1"/>
    <property type="molecule type" value="Genomic_DNA"/>
</dbReference>
<dbReference type="InterPro" id="IPR013321">
    <property type="entry name" value="Arc_rbn_hlx_hlx"/>
</dbReference>